<evidence type="ECO:0000256" key="6">
    <source>
        <dbReference type="ARBA" id="ARBA00023242"/>
    </source>
</evidence>
<name>A0A8K0X1I9_9PEZI</name>
<keyword evidence="3" id="KW-0805">Transcription regulation</keyword>
<evidence type="ECO:0000256" key="2">
    <source>
        <dbReference type="ARBA" id="ARBA00022833"/>
    </source>
</evidence>
<evidence type="ECO:0000256" key="4">
    <source>
        <dbReference type="ARBA" id="ARBA00023125"/>
    </source>
</evidence>
<sequence length="587" mass="66849">MNCLRIKGFCEGYAIKPRKKRAKPAPKHVESMAMEVVPRARSPPVSLLEPNINTIDFADQQAMLYFDEFIDLAARYFPSHSTITTLWTVTLPQLARTNDTLRHAAMAIGALSKAHEGGTLPDLPTHRTARQSAVLRLREESPHYHNAIVHYCAALRLQGQAQTDTFVVRSTVFLSILFICFELIRGDRGSALSHINYGMALLYSVVQGDQAQDHIASLAPNPKYLLGEVADTYLHLASQSRSVLTGKMGEEMPLDGLIKDLARNGQTIEMFFLSLAQLPRLSLPVSVDTMPAVFRDIHEAEKYWIAVQTWSAELGPGLIEMFTKSKLLELEDDDEINQMMLSLLRDPRMLDMAARVRVVFKRFDDAFLPLYHPYLMREDQDREVLLRLLSLRMQCLIMALFMALPDFGDVATMEALTPNCREMMDTAEVLLRTSLKGAVSPVHHLSLDGGVLMHLTFVSFFCRDPLVRETAIRLLEEYPHQNGLWDSNAHLALALRNRGIERVNASEGTRLEQWLRLWRREHIFENAGKRVVLRFMDRNAETGKWELVEEYTDMRENVEDMVWRRQPLSGKGRFMVANILGLSDSTR</sequence>
<evidence type="ECO:0000256" key="5">
    <source>
        <dbReference type="ARBA" id="ARBA00023163"/>
    </source>
</evidence>
<dbReference type="InterPro" id="IPR052360">
    <property type="entry name" value="Transcr_Regulatory_Proteins"/>
</dbReference>
<evidence type="ECO:0000256" key="3">
    <source>
        <dbReference type="ARBA" id="ARBA00023015"/>
    </source>
</evidence>
<proteinExistence type="predicted"/>
<keyword evidence="8" id="KW-1185">Reference proteome</keyword>
<dbReference type="PANTHER" id="PTHR36206:SF12">
    <property type="entry name" value="ASPERCRYPTIN BIOSYNTHESIS CLUSTER-SPECIFIC TRANSCRIPTION REGULATOR ATNN-RELATED"/>
    <property type="match status" value="1"/>
</dbReference>
<dbReference type="GO" id="GO:0003677">
    <property type="term" value="F:DNA binding"/>
    <property type="evidence" value="ECO:0007669"/>
    <property type="project" value="UniProtKB-KW"/>
</dbReference>
<dbReference type="PANTHER" id="PTHR36206">
    <property type="entry name" value="ASPERCRYPTIN BIOSYNTHESIS CLUSTER-SPECIFIC TRANSCRIPTION REGULATOR ATNN-RELATED"/>
    <property type="match status" value="1"/>
</dbReference>
<dbReference type="Proteomes" id="UP000813385">
    <property type="component" value="Unassembled WGS sequence"/>
</dbReference>
<dbReference type="AlphaFoldDB" id="A0A8K0X1I9"/>
<protein>
    <submittedName>
        <fullName evidence="7">C6 zinc finger protein</fullName>
    </submittedName>
</protein>
<organism evidence="7 8">
    <name type="scientific">Plectosphaerella cucumerina</name>
    <dbReference type="NCBI Taxonomy" id="40658"/>
    <lineage>
        <taxon>Eukaryota</taxon>
        <taxon>Fungi</taxon>
        <taxon>Dikarya</taxon>
        <taxon>Ascomycota</taxon>
        <taxon>Pezizomycotina</taxon>
        <taxon>Sordariomycetes</taxon>
        <taxon>Hypocreomycetidae</taxon>
        <taxon>Glomerellales</taxon>
        <taxon>Plectosphaerellaceae</taxon>
        <taxon>Plectosphaerella</taxon>
    </lineage>
</organism>
<comment type="caution">
    <text evidence="7">The sequence shown here is derived from an EMBL/GenBank/DDBJ whole genome shotgun (WGS) entry which is preliminary data.</text>
</comment>
<evidence type="ECO:0000256" key="1">
    <source>
        <dbReference type="ARBA" id="ARBA00022723"/>
    </source>
</evidence>
<dbReference type="GO" id="GO:0046872">
    <property type="term" value="F:metal ion binding"/>
    <property type="evidence" value="ECO:0007669"/>
    <property type="project" value="UniProtKB-KW"/>
</dbReference>
<accession>A0A8K0X1I9</accession>
<keyword evidence="4" id="KW-0238">DNA-binding</keyword>
<evidence type="ECO:0000313" key="8">
    <source>
        <dbReference type="Proteomes" id="UP000813385"/>
    </source>
</evidence>
<keyword evidence="2" id="KW-0862">Zinc</keyword>
<keyword evidence="5" id="KW-0804">Transcription</keyword>
<dbReference type="EMBL" id="JAGPXD010000004">
    <property type="protein sequence ID" value="KAH7358714.1"/>
    <property type="molecule type" value="Genomic_DNA"/>
</dbReference>
<gene>
    <name evidence="7" type="ORF">B0T11DRAFT_107337</name>
</gene>
<dbReference type="OrthoDB" id="3598904at2759"/>
<evidence type="ECO:0000313" key="7">
    <source>
        <dbReference type="EMBL" id="KAH7358714.1"/>
    </source>
</evidence>
<keyword evidence="6" id="KW-0539">Nucleus</keyword>
<reference evidence="7" key="1">
    <citation type="journal article" date="2021" name="Nat. Commun.">
        <title>Genetic determinants of endophytism in the Arabidopsis root mycobiome.</title>
        <authorList>
            <person name="Mesny F."/>
            <person name="Miyauchi S."/>
            <person name="Thiergart T."/>
            <person name="Pickel B."/>
            <person name="Atanasova L."/>
            <person name="Karlsson M."/>
            <person name="Huettel B."/>
            <person name="Barry K.W."/>
            <person name="Haridas S."/>
            <person name="Chen C."/>
            <person name="Bauer D."/>
            <person name="Andreopoulos W."/>
            <person name="Pangilinan J."/>
            <person name="LaButti K."/>
            <person name="Riley R."/>
            <person name="Lipzen A."/>
            <person name="Clum A."/>
            <person name="Drula E."/>
            <person name="Henrissat B."/>
            <person name="Kohler A."/>
            <person name="Grigoriev I.V."/>
            <person name="Martin F.M."/>
            <person name="Hacquard S."/>
        </authorList>
    </citation>
    <scope>NUCLEOTIDE SEQUENCE</scope>
    <source>
        <strain evidence="7">MPI-CAGE-AT-0016</strain>
    </source>
</reference>
<keyword evidence="1" id="KW-0479">Metal-binding</keyword>